<evidence type="ECO:0000313" key="3">
    <source>
        <dbReference type="Proteomes" id="UP000094609"/>
    </source>
</evidence>
<evidence type="ECO:0000256" key="1">
    <source>
        <dbReference type="SAM" id="SignalP"/>
    </source>
</evidence>
<reference evidence="3" key="1">
    <citation type="submission" date="2016-08" db="EMBL/GenBank/DDBJ databases">
        <title>Complete genome sequence of the organohalide-respiring Epsilonproteobacterium Sulfurospirillum halorespirans.</title>
        <authorList>
            <person name="Goris T."/>
            <person name="Zimmermann J."/>
            <person name="Schenz B."/>
            <person name="Lemos M."/>
            <person name="Hackermueller J."/>
            <person name="Diekert G."/>
        </authorList>
    </citation>
    <scope>NUCLEOTIDE SEQUENCE [LARGE SCALE GENOMIC DNA]</scope>
    <source>
        <strain>DSM 13726</strain>
        <strain evidence="3">PCE-M2</strain>
    </source>
</reference>
<dbReference type="KEGG" id="shal:SHALO_2474"/>
<organism evidence="2 3">
    <name type="scientific">Sulfurospirillum halorespirans DSM 13726</name>
    <dbReference type="NCBI Taxonomy" id="1193502"/>
    <lineage>
        <taxon>Bacteria</taxon>
        <taxon>Pseudomonadati</taxon>
        <taxon>Campylobacterota</taxon>
        <taxon>Epsilonproteobacteria</taxon>
        <taxon>Campylobacterales</taxon>
        <taxon>Sulfurospirillaceae</taxon>
        <taxon>Sulfurospirillum</taxon>
    </lineage>
</organism>
<dbReference type="PANTHER" id="PTHR37691:SF1">
    <property type="entry name" value="BLR3518 PROTEIN"/>
    <property type="match status" value="1"/>
</dbReference>
<accession>A0A1D7TMM2</accession>
<keyword evidence="1" id="KW-0732">Signal</keyword>
<dbReference type="InterPro" id="IPR027396">
    <property type="entry name" value="DsrEFH-like"/>
</dbReference>
<protein>
    <submittedName>
        <fullName evidence="2">Uncharacterized protein</fullName>
    </submittedName>
</protein>
<dbReference type="EMBL" id="CP017111">
    <property type="protein sequence ID" value="AOO66233.1"/>
    <property type="molecule type" value="Genomic_DNA"/>
</dbReference>
<evidence type="ECO:0000313" key="2">
    <source>
        <dbReference type="EMBL" id="AOO66233.1"/>
    </source>
</evidence>
<feature type="chain" id="PRO_5009099527" evidence="1">
    <location>
        <begin position="17"/>
        <end position="145"/>
    </location>
</feature>
<dbReference type="STRING" id="1193502.SHALO_2474"/>
<dbReference type="RefSeq" id="WP_069478790.1">
    <property type="nucleotide sequence ID" value="NZ_CP017111.1"/>
</dbReference>
<feature type="signal peptide" evidence="1">
    <location>
        <begin position="1"/>
        <end position="16"/>
    </location>
</feature>
<dbReference type="InterPro" id="IPR032836">
    <property type="entry name" value="DsrE2-like"/>
</dbReference>
<dbReference type="Proteomes" id="UP000094609">
    <property type="component" value="Chromosome"/>
</dbReference>
<keyword evidence="3" id="KW-1185">Reference proteome</keyword>
<dbReference type="PANTHER" id="PTHR37691">
    <property type="entry name" value="BLR3518 PROTEIN"/>
    <property type="match status" value="1"/>
</dbReference>
<proteinExistence type="predicted"/>
<dbReference type="AlphaFoldDB" id="A0A1D7TMM2"/>
<dbReference type="SUPFAM" id="SSF75169">
    <property type="entry name" value="DsrEFH-like"/>
    <property type="match status" value="1"/>
</dbReference>
<sequence length="145" mass="16367">MKPILLLLMLSLSLFAQMNFSDPQPSFEAPRKWVIRISTNDLETINHTLDTVNNVLKEYPPESLKVALIFYAKGVRVIKKDFDAKTLARIKSLTAYEIELIACKNTMESMSWQTGDLIEGVSYVQAGVAEVIERVNGGWIDVTPY</sequence>
<gene>
    <name evidence="2" type="ORF">SHALO_2474</name>
</gene>
<dbReference type="PATRIC" id="fig|1193502.14.peg.2507"/>
<dbReference type="Pfam" id="PF13686">
    <property type="entry name" value="DrsE_2"/>
    <property type="match status" value="1"/>
</dbReference>
<dbReference type="Gene3D" id="3.40.1260.10">
    <property type="entry name" value="DsrEFH-like"/>
    <property type="match status" value="1"/>
</dbReference>
<name>A0A1D7TMM2_9BACT</name>